<proteinExistence type="inferred from homology"/>
<dbReference type="CDD" id="cd00254">
    <property type="entry name" value="LT-like"/>
    <property type="match status" value="1"/>
</dbReference>
<comment type="similarity">
    <text evidence="2">Belongs to the virb1 family.</text>
</comment>
<evidence type="ECO:0000256" key="2">
    <source>
        <dbReference type="ARBA" id="ARBA00009387"/>
    </source>
</evidence>
<dbReference type="OrthoDB" id="9801695at2"/>
<keyword evidence="3" id="KW-0732">Signal</keyword>
<evidence type="ECO:0000313" key="6">
    <source>
        <dbReference type="Proteomes" id="UP000012429"/>
    </source>
</evidence>
<protein>
    <submittedName>
        <fullName evidence="5">Lytic transglucosyllase</fullName>
    </submittedName>
</protein>
<geneLocation type="plasmid" evidence="5">
    <name>pPRF81a</name>
</geneLocation>
<dbReference type="RefSeq" id="WP_004129415.1">
    <property type="nucleotide sequence ID" value="NZ_AQHN01000095.1"/>
</dbReference>
<evidence type="ECO:0000256" key="1">
    <source>
        <dbReference type="ARBA" id="ARBA00007734"/>
    </source>
</evidence>
<comment type="similarity">
    <text evidence="1">Belongs to the transglycosylase Slt family.</text>
</comment>
<evidence type="ECO:0000313" key="5">
    <source>
        <dbReference type="EMBL" id="ENN83826.1"/>
    </source>
</evidence>
<keyword evidence="6" id="KW-1185">Reference proteome</keyword>
<feature type="signal peptide" evidence="3">
    <location>
        <begin position="1"/>
        <end position="23"/>
    </location>
</feature>
<gene>
    <name evidence="5" type="ORF">RHSP_41317</name>
</gene>
<dbReference type="PANTHER" id="PTHR37423">
    <property type="entry name" value="SOLUBLE LYTIC MUREIN TRANSGLYCOSYLASE-RELATED"/>
    <property type="match status" value="1"/>
</dbReference>
<dbReference type="SUPFAM" id="SSF53955">
    <property type="entry name" value="Lysozyme-like"/>
    <property type="match status" value="1"/>
</dbReference>
<evidence type="ECO:0000259" key="4">
    <source>
        <dbReference type="Pfam" id="PF01464"/>
    </source>
</evidence>
<accession>N6USN6</accession>
<name>N6USN6_9HYPH</name>
<dbReference type="PANTHER" id="PTHR37423:SF2">
    <property type="entry name" value="MEMBRANE-BOUND LYTIC MUREIN TRANSGLYCOSYLASE C"/>
    <property type="match status" value="1"/>
</dbReference>
<dbReference type="EMBL" id="AQHN01000095">
    <property type="protein sequence ID" value="ENN83826.1"/>
    <property type="molecule type" value="Genomic_DNA"/>
</dbReference>
<dbReference type="Proteomes" id="UP000012429">
    <property type="component" value="Unassembled WGS sequence"/>
</dbReference>
<dbReference type="Gene3D" id="1.10.530.10">
    <property type="match status" value="1"/>
</dbReference>
<evidence type="ECO:0000256" key="3">
    <source>
        <dbReference type="SAM" id="SignalP"/>
    </source>
</evidence>
<keyword evidence="5" id="KW-0614">Plasmid</keyword>
<sequence>MNHRLLPLAFIALAIAAAPAASADNGVIPGVATCTDGAVAPEAIKEMIAKESERQGVDTRLALAISDQESGFGRNVNSPSGARGPMQLMPATAVRYNVADICDAAQNIRGGIAYLKDLSDHFGGNIFLAVAAYNAGEDRIIRSGGVPAIAETVNYTALVANAYYGFDNSLKGGRRRKDAVAPAEAAAGVGLLDTGPIDASTVSNQPIPINRNKSEPSVPSWIGGSVLYVQ</sequence>
<organism evidence="5 6">
    <name type="scientific">Rhizobium freirei PRF 81</name>
    <dbReference type="NCBI Taxonomy" id="363754"/>
    <lineage>
        <taxon>Bacteria</taxon>
        <taxon>Pseudomonadati</taxon>
        <taxon>Pseudomonadota</taxon>
        <taxon>Alphaproteobacteria</taxon>
        <taxon>Hyphomicrobiales</taxon>
        <taxon>Rhizobiaceae</taxon>
        <taxon>Rhizobium/Agrobacterium group</taxon>
        <taxon>Rhizobium</taxon>
    </lineage>
</organism>
<feature type="chain" id="PRO_5004126000" evidence="3">
    <location>
        <begin position="24"/>
        <end position="230"/>
    </location>
</feature>
<dbReference type="PATRIC" id="fig|363754.4.peg.6740"/>
<dbReference type="Pfam" id="PF01464">
    <property type="entry name" value="SLT"/>
    <property type="match status" value="1"/>
</dbReference>
<comment type="caution">
    <text evidence="5">The sequence shown here is derived from an EMBL/GenBank/DDBJ whole genome shotgun (WGS) entry which is preliminary data.</text>
</comment>
<dbReference type="InterPro" id="IPR023346">
    <property type="entry name" value="Lysozyme-like_dom_sf"/>
</dbReference>
<feature type="domain" description="Transglycosylase SLT" evidence="4">
    <location>
        <begin position="47"/>
        <end position="143"/>
    </location>
</feature>
<reference evidence="5 6" key="1">
    <citation type="journal article" date="2012" name="BMC Genomics">
        <title>Genomic basis of broad host range and environmental adaptability of Rhizobium tropici CIAT 899 and Rhizobium sp. PRF 81 which are used in inoculants for common bean (Phaseolus vulgaris L.).</title>
        <authorList>
            <person name="Ormeno-Orrillo E."/>
            <person name="Menna P."/>
            <person name="Almeida L.G."/>
            <person name="Ollero F.J."/>
            <person name="Nicolas M.F."/>
            <person name="Pains Rodrigues E."/>
            <person name="Shigueyoshi Nakatani A."/>
            <person name="Silva Batista J.S."/>
            <person name="Oliveira Chueire L.M."/>
            <person name="Souza R.C."/>
            <person name="Ribeiro Vasconcelos A.T."/>
            <person name="Megias M."/>
            <person name="Hungria M."/>
            <person name="Martinez-Romero E."/>
        </authorList>
    </citation>
    <scope>NUCLEOTIDE SEQUENCE [LARGE SCALE GENOMIC DNA]</scope>
    <source>
        <strain evidence="5 6">PRF 81</strain>
        <plasmid evidence="5">pPRF81a</plasmid>
    </source>
</reference>
<dbReference type="InterPro" id="IPR008258">
    <property type="entry name" value="Transglycosylase_SLT_dom_1"/>
</dbReference>
<dbReference type="AlphaFoldDB" id="N6USN6"/>